<keyword evidence="4" id="KW-1185">Reference proteome</keyword>
<feature type="coiled-coil region" evidence="1">
    <location>
        <begin position="78"/>
        <end position="112"/>
    </location>
</feature>
<dbReference type="GO" id="GO:0003676">
    <property type="term" value="F:nucleic acid binding"/>
    <property type="evidence" value="ECO:0007669"/>
    <property type="project" value="InterPro"/>
</dbReference>
<gene>
    <name evidence="3" type="ORF">MOST_16400</name>
</gene>
<protein>
    <submittedName>
        <fullName evidence="3">Integrase core domain protein</fullName>
    </submittedName>
</protein>
<dbReference type="InterPro" id="IPR012337">
    <property type="entry name" value="RNaseH-like_sf"/>
</dbReference>
<name>A0A9X7J2S5_9FIRM</name>
<dbReference type="SUPFAM" id="SSF46689">
    <property type="entry name" value="Homeodomain-like"/>
    <property type="match status" value="2"/>
</dbReference>
<reference evidence="3 4" key="1">
    <citation type="submission" date="2018-03" db="EMBL/GenBank/DDBJ databases">
        <title>Genome sequence of Moorella stamsii DSM 26217.</title>
        <authorList>
            <person name="Poehlein A."/>
            <person name="Daniel R."/>
        </authorList>
    </citation>
    <scope>NUCLEOTIDE SEQUENCE [LARGE SCALE GENOMIC DNA]</scope>
    <source>
        <strain evidence="4">DSM 26217</strain>
    </source>
</reference>
<feature type="domain" description="Integrase catalytic" evidence="2">
    <location>
        <begin position="249"/>
        <end position="363"/>
    </location>
</feature>
<dbReference type="Gene3D" id="3.30.420.10">
    <property type="entry name" value="Ribonuclease H-like superfamily/Ribonuclease H"/>
    <property type="match status" value="1"/>
</dbReference>
<evidence type="ECO:0000313" key="4">
    <source>
        <dbReference type="Proteomes" id="UP000239430"/>
    </source>
</evidence>
<dbReference type="EMBL" id="PVXL01000044">
    <property type="protein sequence ID" value="PRR72746.1"/>
    <property type="molecule type" value="Genomic_DNA"/>
</dbReference>
<dbReference type="PROSITE" id="PS50994">
    <property type="entry name" value="INTEGRASE"/>
    <property type="match status" value="1"/>
</dbReference>
<dbReference type="RefSeq" id="WP_054937210.1">
    <property type="nucleotide sequence ID" value="NZ_PVXL01000044.1"/>
</dbReference>
<dbReference type="InterPro" id="IPR009057">
    <property type="entry name" value="Homeodomain-like_sf"/>
</dbReference>
<sequence length="363" mass="40673">MASITSTRLTGNSQLDQEIISRGLDARWQLLIQLLTGQIAVTAAAQKAGVSRVTIYQWLSHFVMGALAGLTGQKPGPKVDWQARCRELEVENKALKQEVKRLKRQNVQAQAVISFLSVILKPLLGALNTAYRRFSAEEKWTILQHLESLRAQGGTITGFSQAVPKAYSTLLRWRKLVRGKTKAAALAILTDKTQAFAEPRLPAATRQAIVACHEQYPHWGAKQIAHYLGQKQGLKMSPATVHKVLKQEHPSAPWDKERRQKRHTFGRVNFATCIDHAEIAIGGRKAQLCLLLDETSRFILGWSLDLSKSAAQVVELIKAVSHQYCRPTLVKTDNAPEFRQEFRQLINALGIFHLNSPYYYAPL</sequence>
<comment type="caution">
    <text evidence="3">The sequence shown here is derived from an EMBL/GenBank/DDBJ whole genome shotgun (WGS) entry which is preliminary data.</text>
</comment>
<dbReference type="GO" id="GO:0015074">
    <property type="term" value="P:DNA integration"/>
    <property type="evidence" value="ECO:0007669"/>
    <property type="project" value="InterPro"/>
</dbReference>
<evidence type="ECO:0000259" key="2">
    <source>
        <dbReference type="PROSITE" id="PS50994"/>
    </source>
</evidence>
<dbReference type="AlphaFoldDB" id="A0A9X7J2S5"/>
<dbReference type="Pfam" id="PF00665">
    <property type="entry name" value="rve"/>
    <property type="match status" value="1"/>
</dbReference>
<evidence type="ECO:0000313" key="3">
    <source>
        <dbReference type="EMBL" id="PRR72746.1"/>
    </source>
</evidence>
<accession>A0A9X7J2S5</accession>
<proteinExistence type="predicted"/>
<keyword evidence="1" id="KW-0175">Coiled coil</keyword>
<dbReference type="InterPro" id="IPR001584">
    <property type="entry name" value="Integrase_cat-core"/>
</dbReference>
<organism evidence="3 4">
    <name type="scientific">Neomoorella stamsii</name>
    <dbReference type="NCBI Taxonomy" id="1266720"/>
    <lineage>
        <taxon>Bacteria</taxon>
        <taxon>Bacillati</taxon>
        <taxon>Bacillota</taxon>
        <taxon>Clostridia</taxon>
        <taxon>Neomoorellales</taxon>
        <taxon>Neomoorellaceae</taxon>
        <taxon>Neomoorella</taxon>
    </lineage>
</organism>
<evidence type="ECO:0000256" key="1">
    <source>
        <dbReference type="SAM" id="Coils"/>
    </source>
</evidence>
<dbReference type="Pfam" id="PF13565">
    <property type="entry name" value="HTH_32"/>
    <property type="match status" value="1"/>
</dbReference>
<dbReference type="SUPFAM" id="SSF53098">
    <property type="entry name" value="Ribonuclease H-like"/>
    <property type="match status" value="1"/>
</dbReference>
<dbReference type="InterPro" id="IPR036397">
    <property type="entry name" value="RNaseH_sf"/>
</dbReference>
<dbReference type="Proteomes" id="UP000239430">
    <property type="component" value="Unassembled WGS sequence"/>
</dbReference>